<dbReference type="RefSeq" id="WP_066341299.1">
    <property type="nucleotide sequence ID" value="NZ_CP016503.1"/>
</dbReference>
<dbReference type="InterPro" id="IPR011006">
    <property type="entry name" value="CheY-like_superfamily"/>
</dbReference>
<evidence type="ECO:0000256" key="2">
    <source>
        <dbReference type="ARBA" id="ARBA00022500"/>
    </source>
</evidence>
<dbReference type="STRING" id="222136.BBW65_06650"/>
<keyword evidence="8" id="KW-1185">Reference proteome</keyword>
<keyword evidence="3 5" id="KW-0597">Phosphoprotein</keyword>
<evidence type="ECO:0000313" key="7">
    <source>
        <dbReference type="EMBL" id="ANV98492.1"/>
    </source>
</evidence>
<name>A0A1B1U721_9HELI</name>
<dbReference type="GO" id="GO:0097588">
    <property type="term" value="P:archaeal or bacterial-type flagellum-dependent cell motility"/>
    <property type="evidence" value="ECO:0007669"/>
    <property type="project" value="UniProtKB-KW"/>
</dbReference>
<reference evidence="8" key="1">
    <citation type="submission" date="2016-07" db="EMBL/GenBank/DDBJ databases">
        <authorList>
            <person name="Florea S."/>
            <person name="Webb J.S."/>
            <person name="Jaromczyk J."/>
            <person name="Schardl C.L."/>
        </authorList>
    </citation>
    <scope>NUCLEOTIDE SEQUENCE [LARGE SCALE GENOMIC DNA]</scope>
    <source>
        <strain evidence="8">MIT 01-6242</strain>
    </source>
</reference>
<dbReference type="GO" id="GO:0006276">
    <property type="term" value="P:plasmid maintenance"/>
    <property type="evidence" value="ECO:0007669"/>
    <property type="project" value="InterPro"/>
</dbReference>
<evidence type="ECO:0000256" key="1">
    <source>
        <dbReference type="ARBA" id="ARBA00001946"/>
    </source>
</evidence>
<dbReference type="InterPro" id="IPR036388">
    <property type="entry name" value="WH-like_DNA-bd_sf"/>
</dbReference>
<dbReference type="PANTHER" id="PTHR44591">
    <property type="entry name" value="STRESS RESPONSE REGULATOR PROTEIN 1"/>
    <property type="match status" value="1"/>
</dbReference>
<dbReference type="Pfam" id="PF05732">
    <property type="entry name" value="RepL"/>
    <property type="match status" value="1"/>
</dbReference>
<dbReference type="CDD" id="cd17536">
    <property type="entry name" value="REC_YesN-like"/>
    <property type="match status" value="1"/>
</dbReference>
<dbReference type="GO" id="GO:0000160">
    <property type="term" value="P:phosphorelay signal transduction system"/>
    <property type="evidence" value="ECO:0007669"/>
    <property type="project" value="InterPro"/>
</dbReference>
<dbReference type="PROSITE" id="PS50110">
    <property type="entry name" value="RESPONSE_REGULATORY"/>
    <property type="match status" value="1"/>
</dbReference>
<evidence type="ECO:0000256" key="3">
    <source>
        <dbReference type="ARBA" id="ARBA00022553"/>
    </source>
</evidence>
<evidence type="ECO:0000259" key="6">
    <source>
        <dbReference type="PROSITE" id="PS50110"/>
    </source>
</evidence>
<feature type="domain" description="Response regulatory" evidence="6">
    <location>
        <begin position="8"/>
        <end position="124"/>
    </location>
</feature>
<dbReference type="OrthoDB" id="5514345at2"/>
<organism evidence="7 8">
    <name type="scientific">Helicobacter enhydrae</name>
    <dbReference type="NCBI Taxonomy" id="222136"/>
    <lineage>
        <taxon>Bacteria</taxon>
        <taxon>Pseudomonadati</taxon>
        <taxon>Campylobacterota</taxon>
        <taxon>Epsilonproteobacteria</taxon>
        <taxon>Campylobacterales</taxon>
        <taxon>Helicobacteraceae</taxon>
        <taxon>Helicobacter</taxon>
    </lineage>
</organism>
<dbReference type="SMART" id="SM00448">
    <property type="entry name" value="REC"/>
    <property type="match status" value="1"/>
</dbReference>
<dbReference type="InterPro" id="IPR001789">
    <property type="entry name" value="Sig_transdc_resp-reg_receiver"/>
</dbReference>
<evidence type="ECO:0000256" key="4">
    <source>
        <dbReference type="ARBA" id="ARBA00022779"/>
    </source>
</evidence>
<sequence length="217" mass="24683">MQNLKTLTILYAEDEQDTLKITANILEDYVKEIIVARDGQEALEIFNACKVDLILTDILMPRLNGLELIKAVRNGHKNPSIPIIITSAHAEVQYLLEAIKLRTDGYILKPINIEELLSTLNRVMLPILQQEMIQAQTLLINTISTFIGGKKIEIIRYLLNNVGEDHIFRGSYQDIIETLNVSKPTVVKTFKQLIDTGIITKIRNKIYKLHPNVIPQD</sequence>
<evidence type="ECO:0000313" key="8">
    <source>
        <dbReference type="Proteomes" id="UP000092884"/>
    </source>
</evidence>
<dbReference type="Gene3D" id="3.40.50.2300">
    <property type="match status" value="1"/>
</dbReference>
<dbReference type="Proteomes" id="UP000092884">
    <property type="component" value="Chromosome"/>
</dbReference>
<dbReference type="EMBL" id="CP016503">
    <property type="protein sequence ID" value="ANV98492.1"/>
    <property type="molecule type" value="Genomic_DNA"/>
</dbReference>
<gene>
    <name evidence="7" type="ORF">BBW65_06650</name>
</gene>
<keyword evidence="2" id="KW-0145">Chemotaxis</keyword>
<accession>A0A1B1U721</accession>
<dbReference type="InterPro" id="IPR036390">
    <property type="entry name" value="WH_DNA-bd_sf"/>
</dbReference>
<dbReference type="SUPFAM" id="SSF52172">
    <property type="entry name" value="CheY-like"/>
    <property type="match status" value="1"/>
</dbReference>
<evidence type="ECO:0000256" key="5">
    <source>
        <dbReference type="PROSITE-ProRule" id="PRU00169"/>
    </source>
</evidence>
<comment type="cofactor">
    <cofactor evidence="1">
        <name>Mg(2+)</name>
        <dbReference type="ChEBI" id="CHEBI:18420"/>
    </cofactor>
</comment>
<dbReference type="GO" id="GO:0006260">
    <property type="term" value="P:DNA replication"/>
    <property type="evidence" value="ECO:0007669"/>
    <property type="project" value="InterPro"/>
</dbReference>
<dbReference type="Gene3D" id="1.10.10.10">
    <property type="entry name" value="Winged helix-like DNA-binding domain superfamily/Winged helix DNA-binding domain"/>
    <property type="match status" value="1"/>
</dbReference>
<dbReference type="GO" id="GO:0006935">
    <property type="term" value="P:chemotaxis"/>
    <property type="evidence" value="ECO:0007669"/>
    <property type="project" value="UniProtKB-KW"/>
</dbReference>
<feature type="modified residue" description="4-aspartylphosphate" evidence="5">
    <location>
        <position position="57"/>
    </location>
</feature>
<dbReference type="InterPro" id="IPR008813">
    <property type="entry name" value="Plasmid_replication_RepL"/>
</dbReference>
<dbReference type="PANTHER" id="PTHR44591:SF3">
    <property type="entry name" value="RESPONSE REGULATORY DOMAIN-CONTAINING PROTEIN"/>
    <property type="match status" value="1"/>
</dbReference>
<keyword evidence="4" id="KW-0283">Flagellar rotation</keyword>
<dbReference type="AlphaFoldDB" id="A0A1B1U721"/>
<dbReference type="InterPro" id="IPR050595">
    <property type="entry name" value="Bact_response_regulator"/>
</dbReference>
<dbReference type="SUPFAM" id="SSF46785">
    <property type="entry name" value="Winged helix' DNA-binding domain"/>
    <property type="match status" value="1"/>
</dbReference>
<dbReference type="Pfam" id="PF00072">
    <property type="entry name" value="Response_reg"/>
    <property type="match status" value="1"/>
</dbReference>
<protein>
    <submittedName>
        <fullName evidence="7">Regulator</fullName>
    </submittedName>
</protein>
<dbReference type="KEGG" id="het:BBW65_06650"/>
<proteinExistence type="predicted"/>